<dbReference type="EMBL" id="CM047737">
    <property type="protein sequence ID" value="KAJ0048676.1"/>
    <property type="molecule type" value="Genomic_DNA"/>
</dbReference>
<accession>A0ACC0ZAR3</accession>
<gene>
    <name evidence="1" type="ORF">Pint_15918</name>
</gene>
<proteinExistence type="predicted"/>
<reference evidence="2" key="1">
    <citation type="journal article" date="2023" name="G3 (Bethesda)">
        <title>Genome assembly and association tests identify interacting loci associated with vigor, precocity, and sex in interspecific pistachio rootstocks.</title>
        <authorList>
            <person name="Palmer W."/>
            <person name="Jacygrad E."/>
            <person name="Sagayaradj S."/>
            <person name="Cavanaugh K."/>
            <person name="Han R."/>
            <person name="Bertier L."/>
            <person name="Beede B."/>
            <person name="Kafkas S."/>
            <person name="Golino D."/>
            <person name="Preece J."/>
            <person name="Michelmore R."/>
        </authorList>
    </citation>
    <scope>NUCLEOTIDE SEQUENCE [LARGE SCALE GENOMIC DNA]</scope>
</reference>
<evidence type="ECO:0000313" key="1">
    <source>
        <dbReference type="EMBL" id="KAJ0048676.1"/>
    </source>
</evidence>
<keyword evidence="2" id="KW-1185">Reference proteome</keyword>
<organism evidence="1 2">
    <name type="scientific">Pistacia integerrima</name>
    <dbReference type="NCBI Taxonomy" id="434235"/>
    <lineage>
        <taxon>Eukaryota</taxon>
        <taxon>Viridiplantae</taxon>
        <taxon>Streptophyta</taxon>
        <taxon>Embryophyta</taxon>
        <taxon>Tracheophyta</taxon>
        <taxon>Spermatophyta</taxon>
        <taxon>Magnoliopsida</taxon>
        <taxon>eudicotyledons</taxon>
        <taxon>Gunneridae</taxon>
        <taxon>Pentapetalae</taxon>
        <taxon>rosids</taxon>
        <taxon>malvids</taxon>
        <taxon>Sapindales</taxon>
        <taxon>Anacardiaceae</taxon>
        <taxon>Pistacia</taxon>
    </lineage>
</organism>
<name>A0ACC0ZAR3_9ROSI</name>
<sequence length="103" mass="11222">MANASGLFTPSVPSFRSGLQPSIRVYRSGFSFSKKILCSTTIQGSENTVSPSESRPPSNALVKKIRDVIVGHGSSDVVFKYLLQDLIVLMVAHLIGKMPEFNH</sequence>
<comment type="caution">
    <text evidence="1">The sequence shown here is derived from an EMBL/GenBank/DDBJ whole genome shotgun (WGS) entry which is preliminary data.</text>
</comment>
<dbReference type="Proteomes" id="UP001163603">
    <property type="component" value="Chromosome 2"/>
</dbReference>
<protein>
    <submittedName>
        <fullName evidence="1">Uncharacterized protein</fullName>
    </submittedName>
</protein>
<evidence type="ECO:0000313" key="2">
    <source>
        <dbReference type="Proteomes" id="UP001163603"/>
    </source>
</evidence>